<dbReference type="GO" id="GO:0006506">
    <property type="term" value="P:GPI anchor biosynthetic process"/>
    <property type="evidence" value="ECO:0007669"/>
    <property type="project" value="TreeGrafter"/>
</dbReference>
<comment type="similarity">
    <text evidence="1">Belongs to the glycosyltransferase 2 family.</text>
</comment>
<feature type="domain" description="Glycosyltransferase 2-like" evidence="4">
    <location>
        <begin position="5"/>
        <end position="168"/>
    </location>
</feature>
<dbReference type="Pfam" id="PF00535">
    <property type="entry name" value="Glycos_transf_2"/>
    <property type="match status" value="1"/>
</dbReference>
<reference evidence="5 6" key="1">
    <citation type="submission" date="2016-10" db="EMBL/GenBank/DDBJ databases">
        <authorList>
            <person name="Varghese N."/>
            <person name="Submissions S."/>
        </authorList>
    </citation>
    <scope>NUCLEOTIDE SEQUENCE [LARGE SCALE GENOMIC DNA]</scope>
    <source>
        <strain evidence="5 6">PL 12/M</strain>
    </source>
</reference>
<keyword evidence="3 5" id="KW-0808">Transferase</keyword>
<evidence type="ECO:0000256" key="3">
    <source>
        <dbReference type="ARBA" id="ARBA00022679"/>
    </source>
</evidence>
<dbReference type="GO" id="GO:0006488">
    <property type="term" value="P:dolichol-linked oligosaccharide biosynthetic process"/>
    <property type="evidence" value="ECO:0007669"/>
    <property type="project" value="TreeGrafter"/>
</dbReference>
<keyword evidence="2" id="KW-0328">Glycosyltransferase</keyword>
<dbReference type="InterPro" id="IPR029044">
    <property type="entry name" value="Nucleotide-diphossugar_trans"/>
</dbReference>
<name>A0A7Z7AYK0_9EURY</name>
<dbReference type="Proteomes" id="UP000199259">
    <property type="component" value="Unassembled WGS sequence"/>
</dbReference>
<sequence>MTGISVIIPTYNESENVVNMIDILEDVLTKSSIKFEIVVVDDDSPDGTADIARKKQELYNNLKVIVRTTDKGLSQAVVEGFNHCSHEIISVIDCDFSHPPELLPVFFNKIEDGCDVVFGTRYAGSGEIQGWGLKRKLISRGATLLANILVGGSTDPVSGFFMMKKSVVSGSDLKPRGYKIGLEILGKGNWNKYCEIPYVFRNREVGESKLGIKEIVDYIFQLFDIAAYKIKNMNS</sequence>
<evidence type="ECO:0000256" key="2">
    <source>
        <dbReference type="ARBA" id="ARBA00022676"/>
    </source>
</evidence>
<dbReference type="GO" id="GO:0004582">
    <property type="term" value="F:dolichyl-phosphate beta-D-mannosyltransferase activity"/>
    <property type="evidence" value="ECO:0007669"/>
    <property type="project" value="InterPro"/>
</dbReference>
<dbReference type="GO" id="GO:0016020">
    <property type="term" value="C:membrane"/>
    <property type="evidence" value="ECO:0007669"/>
    <property type="project" value="GOC"/>
</dbReference>
<keyword evidence="6" id="KW-1185">Reference proteome</keyword>
<evidence type="ECO:0000256" key="1">
    <source>
        <dbReference type="ARBA" id="ARBA00006739"/>
    </source>
</evidence>
<accession>A0A7Z7AYK0</accession>
<organism evidence="5 6">
    <name type="scientific">Methanolobus vulcani</name>
    <dbReference type="NCBI Taxonomy" id="38026"/>
    <lineage>
        <taxon>Archaea</taxon>
        <taxon>Methanobacteriati</taxon>
        <taxon>Methanobacteriota</taxon>
        <taxon>Stenosarchaea group</taxon>
        <taxon>Methanomicrobia</taxon>
        <taxon>Methanosarcinales</taxon>
        <taxon>Methanosarcinaceae</taxon>
        <taxon>Methanolobus</taxon>
    </lineage>
</organism>
<evidence type="ECO:0000313" key="6">
    <source>
        <dbReference type="Proteomes" id="UP000199259"/>
    </source>
</evidence>
<dbReference type="CDD" id="cd06442">
    <property type="entry name" value="DPM1_like"/>
    <property type="match status" value="1"/>
</dbReference>
<evidence type="ECO:0000259" key="4">
    <source>
        <dbReference type="Pfam" id="PF00535"/>
    </source>
</evidence>
<dbReference type="RefSeq" id="WP_091709127.1">
    <property type="nucleotide sequence ID" value="NZ_FNCA01000002.1"/>
</dbReference>
<dbReference type="PANTHER" id="PTHR43398">
    <property type="entry name" value="DOLICHOL-PHOSPHATE MANNOSYLTRANSFERASE SUBUNIT 1"/>
    <property type="match status" value="1"/>
</dbReference>
<dbReference type="InterPro" id="IPR039528">
    <property type="entry name" value="DPM1-like"/>
</dbReference>
<dbReference type="OrthoDB" id="124413at2157"/>
<dbReference type="GO" id="GO:0035269">
    <property type="term" value="P:protein O-linked glycosylation via mannose"/>
    <property type="evidence" value="ECO:0007669"/>
    <property type="project" value="TreeGrafter"/>
</dbReference>
<dbReference type="PANTHER" id="PTHR43398:SF1">
    <property type="entry name" value="DOLICHOL-PHOSPHATE MANNOSYLTRANSFERASE SUBUNIT 1"/>
    <property type="match status" value="1"/>
</dbReference>
<dbReference type="Gene3D" id="3.90.550.10">
    <property type="entry name" value="Spore Coat Polysaccharide Biosynthesis Protein SpsA, Chain A"/>
    <property type="match status" value="1"/>
</dbReference>
<dbReference type="InterPro" id="IPR001173">
    <property type="entry name" value="Glyco_trans_2-like"/>
</dbReference>
<dbReference type="AlphaFoldDB" id="A0A7Z7AYK0"/>
<dbReference type="EMBL" id="FNCA01000002">
    <property type="protein sequence ID" value="SDF58589.1"/>
    <property type="molecule type" value="Genomic_DNA"/>
</dbReference>
<comment type="caution">
    <text evidence="5">The sequence shown here is derived from an EMBL/GenBank/DDBJ whole genome shotgun (WGS) entry which is preliminary data.</text>
</comment>
<protein>
    <submittedName>
        <fullName evidence="5">Glycosyltransferase involved in cell wall bisynthesis</fullName>
    </submittedName>
</protein>
<gene>
    <name evidence="5" type="ORF">SAMN04488589_0959</name>
</gene>
<dbReference type="SUPFAM" id="SSF53448">
    <property type="entry name" value="Nucleotide-diphospho-sugar transferases"/>
    <property type="match status" value="1"/>
</dbReference>
<proteinExistence type="inferred from homology"/>
<evidence type="ECO:0000313" key="5">
    <source>
        <dbReference type="EMBL" id="SDF58589.1"/>
    </source>
</evidence>